<keyword evidence="4 15" id="KW-1003">Cell membrane</keyword>
<keyword evidence="10 15" id="KW-0472">Membrane</keyword>
<feature type="transmembrane region" description="Helical" evidence="15">
    <location>
        <begin position="6"/>
        <end position="27"/>
    </location>
</feature>
<accession>A0ABS3J148</accession>
<evidence type="ECO:0000256" key="6">
    <source>
        <dbReference type="ARBA" id="ARBA00022692"/>
    </source>
</evidence>
<dbReference type="Proteomes" id="UP000664288">
    <property type="component" value="Unassembled WGS sequence"/>
</dbReference>
<comment type="function">
    <text evidence="13">Component of the F(0) channel, it forms part of the peripheral stalk, linking F(1) to F(0). The b'-subunit is a diverged and duplicated form of b found in plants and photosynthetic bacteria.</text>
</comment>
<evidence type="ECO:0000256" key="16">
    <source>
        <dbReference type="RuleBase" id="RU003848"/>
    </source>
</evidence>
<protein>
    <recommendedName>
        <fullName evidence="15">ATP synthase subunit b</fullName>
    </recommendedName>
    <alternativeName>
        <fullName evidence="15">ATP synthase F(0) sector subunit b</fullName>
    </alternativeName>
    <alternativeName>
        <fullName evidence="15">ATPase subunit I</fullName>
    </alternativeName>
    <alternativeName>
        <fullName evidence="15">F-type ATPase subunit b</fullName>
        <shortName evidence="15">F-ATPase subunit b</shortName>
    </alternativeName>
</protein>
<organism evidence="17 18">
    <name type="scientific">Jiella sonneratiae</name>
    <dbReference type="NCBI Taxonomy" id="2816856"/>
    <lineage>
        <taxon>Bacteria</taxon>
        <taxon>Pseudomonadati</taxon>
        <taxon>Pseudomonadota</taxon>
        <taxon>Alphaproteobacteria</taxon>
        <taxon>Hyphomicrobiales</taxon>
        <taxon>Aurantimonadaceae</taxon>
        <taxon>Jiella</taxon>
    </lineage>
</organism>
<keyword evidence="8 15" id="KW-1133">Transmembrane helix</keyword>
<dbReference type="Pfam" id="PF00430">
    <property type="entry name" value="ATP-synt_B"/>
    <property type="match status" value="1"/>
</dbReference>
<keyword evidence="3 15" id="KW-0813">Transport</keyword>
<keyword evidence="6 15" id="KW-0812">Transmembrane</keyword>
<dbReference type="PANTHER" id="PTHR33445:SF2">
    <property type="entry name" value="ATP SYNTHASE SUBUNIT B', CHLOROPLASTIC"/>
    <property type="match status" value="1"/>
</dbReference>
<evidence type="ECO:0000313" key="18">
    <source>
        <dbReference type="Proteomes" id="UP000664288"/>
    </source>
</evidence>
<evidence type="ECO:0000256" key="15">
    <source>
        <dbReference type="HAMAP-Rule" id="MF_01398"/>
    </source>
</evidence>
<sequence length="247" mass="26439">MTLDWWTFGFQTVNVLILVWLLSRFFFKPLAAMIAARRQAAAAMLAEADAARRKAVDAAAAIETTRAGFAGERAGILDEARTEAEALRQEILAKAKAEAAKTESDAEAAIAGRVDAQRRAFEEEAARLAVDIAAKLLGRIRAPALSGAFLDALVEAVAGLPESERRAIAANGAHFTAVSPAPLDAEERTRCRDRLAQVLGRAPALDFATDPGLIAGLELKGEHLTVANSWRADLDAVRAELARSKDR</sequence>
<keyword evidence="9 15" id="KW-0406">Ion transport</keyword>
<evidence type="ECO:0000256" key="11">
    <source>
        <dbReference type="ARBA" id="ARBA00023310"/>
    </source>
</evidence>
<keyword evidence="11 15" id="KW-0066">ATP synthesis</keyword>
<evidence type="ECO:0000256" key="14">
    <source>
        <dbReference type="ARBA" id="ARBA00025830"/>
    </source>
</evidence>
<dbReference type="EMBL" id="JAFMPY010000005">
    <property type="protein sequence ID" value="MBO0903378.1"/>
    <property type="molecule type" value="Genomic_DNA"/>
</dbReference>
<evidence type="ECO:0000256" key="1">
    <source>
        <dbReference type="ARBA" id="ARBA00004377"/>
    </source>
</evidence>
<comment type="caution">
    <text evidence="17">The sequence shown here is derived from an EMBL/GenBank/DDBJ whole genome shotgun (WGS) entry which is preliminary data.</text>
</comment>
<keyword evidence="5 15" id="KW-0138">CF(0)</keyword>
<evidence type="ECO:0000256" key="12">
    <source>
        <dbReference type="ARBA" id="ARBA00025198"/>
    </source>
</evidence>
<keyword evidence="7 15" id="KW-0375">Hydrogen ion transport</keyword>
<evidence type="ECO:0000256" key="2">
    <source>
        <dbReference type="ARBA" id="ARBA00005513"/>
    </source>
</evidence>
<comment type="subunit">
    <text evidence="14 15">F-type ATPases have 2 components, F(1) - the catalytic core - and F(0) - the membrane proton channel. F(1) has five subunits: alpha(3), beta(3), gamma(1), delta(1), epsilon(1). F(0) has three main subunits: a(1), b(2) and c(10-14). The alpha and beta chains form an alternating ring which encloses part of the gamma chain. F(1) is attached to F(0) by a central stalk formed by the gamma and epsilon chains, while a peripheral stalk is formed by the delta and b chains.</text>
</comment>
<comment type="similarity">
    <text evidence="2 15 16">Belongs to the ATPase B chain family.</text>
</comment>
<evidence type="ECO:0000256" key="13">
    <source>
        <dbReference type="ARBA" id="ARBA00025614"/>
    </source>
</evidence>
<gene>
    <name evidence="15" type="primary">atpF</name>
    <name evidence="17" type="ORF">J1C47_06955</name>
</gene>
<comment type="function">
    <text evidence="12 15">F(1)F(0) ATP synthase produces ATP from ADP in the presence of a proton or sodium gradient. F-type ATPases consist of two structural domains, F(1) containing the extramembraneous catalytic core and F(0) containing the membrane proton channel, linked together by a central stalk and a peripheral stalk. During catalysis, ATP synthesis in the catalytic domain of F(1) is coupled via a rotary mechanism of the central stalk subunits to proton translocation.</text>
</comment>
<evidence type="ECO:0000256" key="10">
    <source>
        <dbReference type="ARBA" id="ARBA00023136"/>
    </source>
</evidence>
<keyword evidence="18" id="KW-1185">Reference proteome</keyword>
<evidence type="ECO:0000256" key="4">
    <source>
        <dbReference type="ARBA" id="ARBA00022475"/>
    </source>
</evidence>
<dbReference type="InterPro" id="IPR002146">
    <property type="entry name" value="ATP_synth_b/b'su_bac/chlpt"/>
</dbReference>
<evidence type="ECO:0000256" key="7">
    <source>
        <dbReference type="ARBA" id="ARBA00022781"/>
    </source>
</evidence>
<dbReference type="HAMAP" id="MF_01398">
    <property type="entry name" value="ATP_synth_b_bprime"/>
    <property type="match status" value="1"/>
</dbReference>
<name>A0ABS3J148_9HYPH</name>
<evidence type="ECO:0000256" key="5">
    <source>
        <dbReference type="ARBA" id="ARBA00022547"/>
    </source>
</evidence>
<dbReference type="PANTHER" id="PTHR33445">
    <property type="entry name" value="ATP SYNTHASE SUBUNIT B', CHLOROPLASTIC"/>
    <property type="match status" value="1"/>
</dbReference>
<evidence type="ECO:0000256" key="3">
    <source>
        <dbReference type="ARBA" id="ARBA00022448"/>
    </source>
</evidence>
<dbReference type="RefSeq" id="WP_207350014.1">
    <property type="nucleotide sequence ID" value="NZ_JAFMPY010000005.1"/>
</dbReference>
<dbReference type="InterPro" id="IPR050059">
    <property type="entry name" value="ATP_synthase_B_chain"/>
</dbReference>
<evidence type="ECO:0000256" key="8">
    <source>
        <dbReference type="ARBA" id="ARBA00022989"/>
    </source>
</evidence>
<proteinExistence type="inferred from homology"/>
<comment type="subcellular location">
    <subcellularLocation>
        <location evidence="1">Cell inner membrane</location>
        <topology evidence="1">Single-pass membrane protein</topology>
    </subcellularLocation>
    <subcellularLocation>
        <location evidence="15">Cell membrane</location>
        <topology evidence="15">Single-pass membrane protein</topology>
    </subcellularLocation>
</comment>
<evidence type="ECO:0000313" key="17">
    <source>
        <dbReference type="EMBL" id="MBO0903378.1"/>
    </source>
</evidence>
<reference evidence="17 18" key="1">
    <citation type="submission" date="2021-03" db="EMBL/GenBank/DDBJ databases">
        <title>Whole genome sequence of Jiella sp. MQZ13P-4.</title>
        <authorList>
            <person name="Tuo L."/>
        </authorList>
    </citation>
    <scope>NUCLEOTIDE SEQUENCE [LARGE SCALE GENOMIC DNA]</scope>
    <source>
        <strain evidence="17 18">MQZ13P-4</strain>
    </source>
</reference>
<dbReference type="CDD" id="cd06503">
    <property type="entry name" value="ATP-synt_Fo_b"/>
    <property type="match status" value="1"/>
</dbReference>
<evidence type="ECO:0000256" key="9">
    <source>
        <dbReference type="ARBA" id="ARBA00023065"/>
    </source>
</evidence>